<comment type="caution">
    <text evidence="1">The sequence shown here is derived from an EMBL/GenBank/DDBJ whole genome shotgun (WGS) entry which is preliminary data.</text>
</comment>
<evidence type="ECO:0000313" key="2">
    <source>
        <dbReference type="Proteomes" id="UP000717996"/>
    </source>
</evidence>
<gene>
    <name evidence="1" type="ORF">G6F51_014626</name>
</gene>
<sequence length="74" mass="8432">MPRFYVTLIDTKDSFEYTPGIVKKIVNPDQSSSLRVRHDAYVKNGRVIIGYAEELCDDGKCVKVNDELVIIKNI</sequence>
<protein>
    <submittedName>
        <fullName evidence="1">Uncharacterized protein</fullName>
    </submittedName>
</protein>
<evidence type="ECO:0000313" key="1">
    <source>
        <dbReference type="EMBL" id="KAG1522174.1"/>
    </source>
</evidence>
<accession>A0A9P6XLT6</accession>
<proteinExistence type="predicted"/>
<dbReference type="Proteomes" id="UP000717996">
    <property type="component" value="Unassembled WGS sequence"/>
</dbReference>
<name>A0A9P6XLT6_RHIOR</name>
<organism evidence="1 2">
    <name type="scientific">Rhizopus oryzae</name>
    <name type="common">Mucormycosis agent</name>
    <name type="synonym">Rhizopus arrhizus var. delemar</name>
    <dbReference type="NCBI Taxonomy" id="64495"/>
    <lineage>
        <taxon>Eukaryota</taxon>
        <taxon>Fungi</taxon>
        <taxon>Fungi incertae sedis</taxon>
        <taxon>Mucoromycota</taxon>
        <taxon>Mucoromycotina</taxon>
        <taxon>Mucoromycetes</taxon>
        <taxon>Mucorales</taxon>
        <taxon>Mucorineae</taxon>
        <taxon>Rhizopodaceae</taxon>
        <taxon>Rhizopus</taxon>
    </lineage>
</organism>
<dbReference type="AlphaFoldDB" id="A0A9P6XLT6"/>
<reference evidence="1" key="1">
    <citation type="journal article" date="2020" name="Microb. Genom.">
        <title>Genetic diversity of clinical and environmental Mucorales isolates obtained from an investigation of mucormycosis cases among solid organ transplant recipients.</title>
        <authorList>
            <person name="Nguyen M.H."/>
            <person name="Kaul D."/>
            <person name="Muto C."/>
            <person name="Cheng S.J."/>
            <person name="Richter R.A."/>
            <person name="Bruno V.M."/>
            <person name="Liu G."/>
            <person name="Beyhan S."/>
            <person name="Sundermann A.J."/>
            <person name="Mounaud S."/>
            <person name="Pasculle A.W."/>
            <person name="Nierman W.C."/>
            <person name="Driscoll E."/>
            <person name="Cumbie R."/>
            <person name="Clancy C.J."/>
            <person name="Dupont C.L."/>
        </authorList>
    </citation>
    <scope>NUCLEOTIDE SEQUENCE</scope>
    <source>
        <strain evidence="1">GL16</strain>
    </source>
</reference>
<dbReference type="EMBL" id="JAANIT010013144">
    <property type="protein sequence ID" value="KAG1522174.1"/>
    <property type="molecule type" value="Genomic_DNA"/>
</dbReference>